<evidence type="ECO:0000256" key="3">
    <source>
        <dbReference type="ARBA" id="ARBA00012572"/>
    </source>
</evidence>
<dbReference type="RefSeq" id="WP_378932817.1">
    <property type="nucleotide sequence ID" value="NZ_JBHLVO010000005.1"/>
</dbReference>
<comment type="similarity">
    <text evidence="9">Belongs to the TrpF family.</text>
</comment>
<keyword evidence="8 9" id="KW-0413">Isomerase</keyword>
<name>A0ABV6GD57_9BACI</name>
<dbReference type="InterPro" id="IPR011060">
    <property type="entry name" value="RibuloseP-bd_barrel"/>
</dbReference>
<sequence>MSSPELKYCGIHSLNDLKLTSSANATYLGFIFAPSRRKVDPSEVSSWLKDVADHSKKLVGVFVNPSISENEEVLGALKLDVIQLHGEETVEEIKSVREHFHIPIWKALHHTPKTTLLMEKFHNVVDGFVIDSRVGGQRGGTGVTFDWSHIPVYLKLAKKYQKKCFIAGGITPENVQHLLSYEVTGIDLSSGIEEKNSKSLPKIQQLEERLMNHVHISR</sequence>
<keyword evidence="5 9" id="KW-0028">Amino-acid biosynthesis</keyword>
<dbReference type="InterPro" id="IPR001240">
    <property type="entry name" value="PRAI_dom"/>
</dbReference>
<dbReference type="PANTHER" id="PTHR42894:SF1">
    <property type="entry name" value="N-(5'-PHOSPHORIBOSYL)ANTHRANILATE ISOMERASE"/>
    <property type="match status" value="1"/>
</dbReference>
<dbReference type="Gene3D" id="3.20.20.70">
    <property type="entry name" value="Aldolase class I"/>
    <property type="match status" value="1"/>
</dbReference>
<dbReference type="EC" id="5.3.1.24" evidence="3 9"/>
<gene>
    <name evidence="9" type="primary">trpF</name>
    <name evidence="11" type="ORF">ACFFIX_09080</name>
</gene>
<keyword evidence="6 9" id="KW-0822">Tryptophan biosynthesis</keyword>
<evidence type="ECO:0000256" key="6">
    <source>
        <dbReference type="ARBA" id="ARBA00022822"/>
    </source>
</evidence>
<dbReference type="NCBIfam" id="NF002301">
    <property type="entry name" value="PRK01222.2-1"/>
    <property type="match status" value="1"/>
</dbReference>
<evidence type="ECO:0000259" key="10">
    <source>
        <dbReference type="Pfam" id="PF00697"/>
    </source>
</evidence>
<evidence type="ECO:0000313" key="11">
    <source>
        <dbReference type="EMBL" id="MFC0271608.1"/>
    </source>
</evidence>
<proteinExistence type="inferred from homology"/>
<dbReference type="HAMAP" id="MF_00135">
    <property type="entry name" value="PRAI"/>
    <property type="match status" value="1"/>
</dbReference>
<reference evidence="11 12" key="1">
    <citation type="submission" date="2024-09" db="EMBL/GenBank/DDBJ databases">
        <authorList>
            <person name="Sun Q."/>
            <person name="Mori K."/>
        </authorList>
    </citation>
    <scope>NUCLEOTIDE SEQUENCE [LARGE SCALE GENOMIC DNA]</scope>
    <source>
        <strain evidence="11 12">CCM 7228</strain>
    </source>
</reference>
<comment type="catalytic activity">
    <reaction evidence="1 9">
        <text>N-(5-phospho-beta-D-ribosyl)anthranilate = 1-(2-carboxyphenylamino)-1-deoxy-D-ribulose 5-phosphate</text>
        <dbReference type="Rhea" id="RHEA:21540"/>
        <dbReference type="ChEBI" id="CHEBI:18277"/>
        <dbReference type="ChEBI" id="CHEBI:58613"/>
        <dbReference type="EC" id="5.3.1.24"/>
    </reaction>
</comment>
<dbReference type="GO" id="GO:0004640">
    <property type="term" value="F:phosphoribosylanthranilate isomerase activity"/>
    <property type="evidence" value="ECO:0007669"/>
    <property type="project" value="UniProtKB-EC"/>
</dbReference>
<comment type="pathway">
    <text evidence="2 9">Amino-acid biosynthesis; L-tryptophan biosynthesis; L-tryptophan from chorismate: step 3/5.</text>
</comment>
<evidence type="ECO:0000256" key="7">
    <source>
        <dbReference type="ARBA" id="ARBA00023141"/>
    </source>
</evidence>
<feature type="domain" description="N-(5'phosphoribosyl) anthranilate isomerase (PRAI)" evidence="10">
    <location>
        <begin position="7"/>
        <end position="208"/>
    </location>
</feature>
<keyword evidence="7 9" id="KW-0057">Aromatic amino acid biosynthesis</keyword>
<evidence type="ECO:0000256" key="5">
    <source>
        <dbReference type="ARBA" id="ARBA00022605"/>
    </source>
</evidence>
<evidence type="ECO:0000256" key="8">
    <source>
        <dbReference type="ARBA" id="ARBA00023235"/>
    </source>
</evidence>
<evidence type="ECO:0000256" key="1">
    <source>
        <dbReference type="ARBA" id="ARBA00001164"/>
    </source>
</evidence>
<protein>
    <recommendedName>
        <fullName evidence="4 9">N-(5'-phosphoribosyl)anthranilate isomerase</fullName>
        <shortName evidence="9">PRAI</shortName>
        <ecNumber evidence="3 9">5.3.1.24</ecNumber>
    </recommendedName>
</protein>
<organism evidence="11 12">
    <name type="scientific">Metabacillus herbersteinensis</name>
    <dbReference type="NCBI Taxonomy" id="283816"/>
    <lineage>
        <taxon>Bacteria</taxon>
        <taxon>Bacillati</taxon>
        <taxon>Bacillota</taxon>
        <taxon>Bacilli</taxon>
        <taxon>Bacillales</taxon>
        <taxon>Bacillaceae</taxon>
        <taxon>Metabacillus</taxon>
    </lineage>
</organism>
<dbReference type="EMBL" id="JBHLVO010000005">
    <property type="protein sequence ID" value="MFC0271608.1"/>
    <property type="molecule type" value="Genomic_DNA"/>
</dbReference>
<dbReference type="Proteomes" id="UP001589854">
    <property type="component" value="Unassembled WGS sequence"/>
</dbReference>
<keyword evidence="12" id="KW-1185">Reference proteome</keyword>
<dbReference type="InterPro" id="IPR013785">
    <property type="entry name" value="Aldolase_TIM"/>
</dbReference>
<accession>A0ABV6GD57</accession>
<evidence type="ECO:0000256" key="9">
    <source>
        <dbReference type="HAMAP-Rule" id="MF_00135"/>
    </source>
</evidence>
<evidence type="ECO:0000256" key="2">
    <source>
        <dbReference type="ARBA" id="ARBA00004664"/>
    </source>
</evidence>
<dbReference type="CDD" id="cd00405">
    <property type="entry name" value="PRAI"/>
    <property type="match status" value="1"/>
</dbReference>
<evidence type="ECO:0000256" key="4">
    <source>
        <dbReference type="ARBA" id="ARBA00022272"/>
    </source>
</evidence>
<dbReference type="PANTHER" id="PTHR42894">
    <property type="entry name" value="N-(5'-PHOSPHORIBOSYL)ANTHRANILATE ISOMERASE"/>
    <property type="match status" value="1"/>
</dbReference>
<dbReference type="SUPFAM" id="SSF51366">
    <property type="entry name" value="Ribulose-phoshate binding barrel"/>
    <property type="match status" value="1"/>
</dbReference>
<comment type="caution">
    <text evidence="11">The sequence shown here is derived from an EMBL/GenBank/DDBJ whole genome shotgun (WGS) entry which is preliminary data.</text>
</comment>
<evidence type="ECO:0000313" key="12">
    <source>
        <dbReference type="Proteomes" id="UP001589854"/>
    </source>
</evidence>
<dbReference type="InterPro" id="IPR044643">
    <property type="entry name" value="TrpF_fam"/>
</dbReference>
<dbReference type="Pfam" id="PF00697">
    <property type="entry name" value="PRAI"/>
    <property type="match status" value="1"/>
</dbReference>